<keyword evidence="1" id="KW-0732">Signal</keyword>
<reference evidence="2 3" key="1">
    <citation type="submission" date="2017-03" db="EMBL/GenBank/DDBJ databases">
        <title>Genomic insights into Mycobacterium simiae human colonization.</title>
        <authorList>
            <person name="Steffani J.L."/>
            <person name="Brunck M.E."/>
            <person name="Cruz E."/>
            <person name="Montiel R."/>
            <person name="Barona F."/>
        </authorList>
    </citation>
    <scope>NUCLEOTIDE SEQUENCE [LARGE SCALE GENOMIC DNA]</scope>
    <source>
        <strain evidence="2 3">MsiGto</strain>
    </source>
</reference>
<dbReference type="RefSeq" id="WP_061558755.1">
    <property type="nucleotide sequence ID" value="NZ_JASWDE010000010.1"/>
</dbReference>
<evidence type="ECO:0000313" key="2">
    <source>
        <dbReference type="EMBL" id="ORJ56006.1"/>
    </source>
</evidence>
<accession>A0A1X0XSY3</accession>
<dbReference type="AlphaFoldDB" id="A0A1X0XSY3"/>
<organism evidence="2 3">
    <name type="scientific">Mycobacterium simiae</name>
    <name type="common">Mycobacterium habana</name>
    <dbReference type="NCBI Taxonomy" id="1784"/>
    <lineage>
        <taxon>Bacteria</taxon>
        <taxon>Bacillati</taxon>
        <taxon>Actinomycetota</taxon>
        <taxon>Actinomycetes</taxon>
        <taxon>Mycobacteriales</taxon>
        <taxon>Mycobacteriaceae</taxon>
        <taxon>Mycobacterium</taxon>
        <taxon>Mycobacterium simiae complex</taxon>
    </lineage>
</organism>
<evidence type="ECO:0008006" key="4">
    <source>
        <dbReference type="Google" id="ProtNLM"/>
    </source>
</evidence>
<name>A0A1X0XSY3_MYCSI</name>
<keyword evidence="3" id="KW-1185">Reference proteome</keyword>
<dbReference type="EMBL" id="MZZM01000028">
    <property type="protein sequence ID" value="ORJ56006.1"/>
    <property type="molecule type" value="Genomic_DNA"/>
</dbReference>
<feature type="signal peptide" evidence="1">
    <location>
        <begin position="1"/>
        <end position="29"/>
    </location>
</feature>
<evidence type="ECO:0000256" key="1">
    <source>
        <dbReference type="SAM" id="SignalP"/>
    </source>
</evidence>
<evidence type="ECO:0000313" key="3">
    <source>
        <dbReference type="Proteomes" id="UP000193040"/>
    </source>
</evidence>
<proteinExistence type="predicted"/>
<dbReference type="Proteomes" id="UP000193040">
    <property type="component" value="Unassembled WGS sequence"/>
</dbReference>
<dbReference type="PROSITE" id="PS51257">
    <property type="entry name" value="PROKAR_LIPOPROTEIN"/>
    <property type="match status" value="1"/>
</dbReference>
<comment type="caution">
    <text evidence="2">The sequence shown here is derived from an EMBL/GenBank/DDBJ whole genome shotgun (WGS) entry which is preliminary data.</text>
</comment>
<protein>
    <recommendedName>
        <fullName evidence="4">Lipoprotein</fullName>
    </recommendedName>
</protein>
<feature type="chain" id="PRO_5010873897" description="Lipoprotein" evidence="1">
    <location>
        <begin position="30"/>
        <end position="85"/>
    </location>
</feature>
<gene>
    <name evidence="2" type="ORF">B5M45_24305</name>
</gene>
<sequence length="85" mass="9005">MKARSYARGVVAAAVGIAIFGCGTGAAHADPDDDPGTPMVPPTLNEWLKVEGPSIFTNPANRGRPVEKNWDGVGMYCQNIFIRCG</sequence>